<sequence length="77" mass="9274">MSQGCKLGRKAFSHPGRFAELRPHWWKQLLEERILRSENRQFQLLNFKQLNYDMILSLVQQDVQLLQQTRVEEMTGE</sequence>
<protein>
    <submittedName>
        <fullName evidence="1">Uncharacterized protein</fullName>
    </submittedName>
</protein>
<dbReference type="AlphaFoldDB" id="A0A0A8YXK0"/>
<evidence type="ECO:0000313" key="1">
    <source>
        <dbReference type="EMBL" id="JAD31879.1"/>
    </source>
</evidence>
<reference evidence="1" key="1">
    <citation type="submission" date="2014-09" db="EMBL/GenBank/DDBJ databases">
        <authorList>
            <person name="Magalhaes I.L.F."/>
            <person name="Oliveira U."/>
            <person name="Santos F.R."/>
            <person name="Vidigal T.H.D.A."/>
            <person name="Brescovit A.D."/>
            <person name="Santos A.J."/>
        </authorList>
    </citation>
    <scope>NUCLEOTIDE SEQUENCE</scope>
    <source>
        <tissue evidence="1">Shoot tissue taken approximately 20 cm above the soil surface</tissue>
    </source>
</reference>
<accession>A0A0A8YXK0</accession>
<name>A0A0A8YXK0_ARUDO</name>
<proteinExistence type="predicted"/>
<dbReference type="EMBL" id="GBRH01266016">
    <property type="protein sequence ID" value="JAD31879.1"/>
    <property type="molecule type" value="Transcribed_RNA"/>
</dbReference>
<organism evidence="1">
    <name type="scientific">Arundo donax</name>
    <name type="common">Giant reed</name>
    <name type="synonym">Donax arundinaceus</name>
    <dbReference type="NCBI Taxonomy" id="35708"/>
    <lineage>
        <taxon>Eukaryota</taxon>
        <taxon>Viridiplantae</taxon>
        <taxon>Streptophyta</taxon>
        <taxon>Embryophyta</taxon>
        <taxon>Tracheophyta</taxon>
        <taxon>Spermatophyta</taxon>
        <taxon>Magnoliopsida</taxon>
        <taxon>Liliopsida</taxon>
        <taxon>Poales</taxon>
        <taxon>Poaceae</taxon>
        <taxon>PACMAD clade</taxon>
        <taxon>Arundinoideae</taxon>
        <taxon>Arundineae</taxon>
        <taxon>Arundo</taxon>
    </lineage>
</organism>
<reference evidence="1" key="2">
    <citation type="journal article" date="2015" name="Data Brief">
        <title>Shoot transcriptome of the giant reed, Arundo donax.</title>
        <authorList>
            <person name="Barrero R.A."/>
            <person name="Guerrero F.D."/>
            <person name="Moolhuijzen P."/>
            <person name="Goolsby J.A."/>
            <person name="Tidwell J."/>
            <person name="Bellgard S.E."/>
            <person name="Bellgard M.I."/>
        </authorList>
    </citation>
    <scope>NUCLEOTIDE SEQUENCE</scope>
    <source>
        <tissue evidence="1">Shoot tissue taken approximately 20 cm above the soil surface</tissue>
    </source>
</reference>